<dbReference type="HOGENOM" id="CLU_011999_0_0_1"/>
<gene>
    <name evidence="3" type="primary">KAFR0A02770</name>
    <name evidence="3" type="ORF">KAFR_0A02770</name>
</gene>
<dbReference type="GO" id="GO:0005935">
    <property type="term" value="C:cellular bud neck"/>
    <property type="evidence" value="ECO:0007669"/>
    <property type="project" value="EnsemblFungi"/>
</dbReference>
<feature type="compositionally biased region" description="Polar residues" evidence="1">
    <location>
        <begin position="1"/>
        <end position="12"/>
    </location>
</feature>
<dbReference type="GO" id="GO:0030010">
    <property type="term" value="P:establishment of cell polarity"/>
    <property type="evidence" value="ECO:0007669"/>
    <property type="project" value="EnsemblFungi"/>
</dbReference>
<feature type="compositionally biased region" description="Basic residues" evidence="1">
    <location>
        <begin position="552"/>
        <end position="565"/>
    </location>
</feature>
<dbReference type="KEGG" id="kaf:KAFR_0A02770"/>
<feature type="region of interest" description="Disordered" evidence="1">
    <location>
        <begin position="388"/>
        <end position="449"/>
    </location>
</feature>
<feature type="region of interest" description="Disordered" evidence="1">
    <location>
        <begin position="545"/>
        <end position="587"/>
    </location>
</feature>
<dbReference type="InterPro" id="IPR013941">
    <property type="entry name" value="ZDS1_C"/>
</dbReference>
<dbReference type="GO" id="GO:0000183">
    <property type="term" value="P:rDNA heterochromatin formation"/>
    <property type="evidence" value="ECO:0007669"/>
    <property type="project" value="EnsemblFungi"/>
</dbReference>
<dbReference type="GO" id="GO:0010971">
    <property type="term" value="P:positive regulation of G2/M transition of mitotic cell cycle"/>
    <property type="evidence" value="ECO:0007669"/>
    <property type="project" value="EnsemblFungi"/>
</dbReference>
<name>H2AMW3_KAZAF</name>
<reference evidence="3 4" key="1">
    <citation type="journal article" date="2011" name="Proc. Natl. Acad. Sci. U.S.A.">
        <title>Evolutionary erosion of yeast sex chromosomes by mating-type switching accidents.</title>
        <authorList>
            <person name="Gordon J.L."/>
            <person name="Armisen D."/>
            <person name="Proux-Wera E."/>
            <person name="Oheigeartaigh S.S."/>
            <person name="Byrne K.P."/>
            <person name="Wolfe K.H."/>
        </authorList>
    </citation>
    <scope>NUCLEOTIDE SEQUENCE [LARGE SCALE GENOMIC DNA]</scope>
    <source>
        <strain evidence="4">ATCC 22294 / BCRC 22015 / CBS 2517 / CECT 1963 / NBRC 1671 / NRRL Y-8276</strain>
    </source>
</reference>
<feature type="compositionally biased region" description="Polar residues" evidence="1">
    <location>
        <begin position="165"/>
        <end position="176"/>
    </location>
</feature>
<proteinExistence type="predicted"/>
<feature type="compositionally biased region" description="Polar residues" evidence="1">
    <location>
        <begin position="431"/>
        <end position="447"/>
    </location>
</feature>
<dbReference type="GeneID" id="13887129"/>
<protein>
    <recommendedName>
        <fullName evidence="2">Protein Zds1 C-terminal domain-containing protein</fullName>
    </recommendedName>
</protein>
<dbReference type="Proteomes" id="UP000005220">
    <property type="component" value="Chromosome 1"/>
</dbReference>
<sequence length="884" mass="99701">MTQDGTIHNSIQIRKRSKTDDTNNVESLRNKRKSEVLIAARSIDNEVRNVKNLKRLSIGSMDLLIDPELEYKVSHVNTNDDLNKRKSWTPDSTTFTGTKVNTRPKSKSFGTHIHDPPLVRINNNSDSSSSDEEEDDSIDITRTEYLHDQTTLQSQRKLPKHRNLSGINSSRQSSRKLSNDRTDNEDKLKNNLLWVPASKHPNVKPQNYIELVQDTLQHIHIDDSKSNDNDNINKENDAHSSKNGSLVRRPSRLRKSYTEYEEENYQDDYNRNNSNDEENPNIGNFRSSNKGRSVSLKDITEELTKISNKAGLTDSDAITLARTLSMTGSFSNGTDDMELLSNYSDQQDNNFNNDEHYNKNDDEFASNMLMKNGLTIPQRSSLRRSKFNTYRVRSSSAPSNIHSKPINSNIKEPKTFKYPYNSKTSIKKSPVNRSNNYTEPVTESPGSISDLYDHYAYSSVDEETSNATNLQETSNDGSIDSNESSNDSVLVKPSHSESMIHENFDALASDTVTDGWSNVNNENAHFLQRNNNNGRLNDELVSKGNQESTHYNKTRSNHSKNRHKPLFTSTNTPMTAKTKNVSKKKQTLEEKIVKLFKRKAHRRTSSSSENQIFGQEPLKEDVLFEYTTERENSAGDNLEGHSIHSHESFKSSDSETSDKELPSLQPAVSVVSTKKESNASAPPSSASSSSLSSSSSTVIQTVELEGDESQDVSYEALKGEDFRNPELSSSETTAEQEKELKSAISSLPPRKLTFDDVKRPEKPNAPIHFSDSAFGFPLPMLTTSTVIMFDHRLGINVERAIYRLSHLKLSDPKRELRQQVLLSNFMYAYLNLVNHTLYMEQAAVSSNESDYEEDLEEVEQETGGVGRYTTAHNASDGTIVIPDM</sequence>
<dbReference type="GO" id="GO:0005737">
    <property type="term" value="C:cytoplasm"/>
    <property type="evidence" value="ECO:0007669"/>
    <property type="project" value="EnsemblFungi"/>
</dbReference>
<feature type="region of interest" description="Disordered" evidence="1">
    <location>
        <begin position="1"/>
        <end position="28"/>
    </location>
</feature>
<evidence type="ECO:0000256" key="1">
    <source>
        <dbReference type="SAM" id="MobiDB-lite"/>
    </source>
</evidence>
<dbReference type="PANTHER" id="PTHR28089">
    <property type="entry name" value="PROTEIN ZDS1-RELATED"/>
    <property type="match status" value="1"/>
</dbReference>
<feature type="region of interest" description="Disordered" evidence="1">
    <location>
        <begin position="222"/>
        <end position="290"/>
    </location>
</feature>
<feature type="compositionally biased region" description="Acidic residues" evidence="1">
    <location>
        <begin position="129"/>
        <end position="138"/>
    </location>
</feature>
<feature type="compositionally biased region" description="Polar residues" evidence="1">
    <location>
        <begin position="567"/>
        <end position="579"/>
    </location>
</feature>
<dbReference type="EMBL" id="HE650821">
    <property type="protein sequence ID" value="CCF55713.1"/>
    <property type="molecule type" value="Genomic_DNA"/>
</dbReference>
<dbReference type="OrthoDB" id="5589766at2759"/>
<organism evidence="3 4">
    <name type="scientific">Kazachstania africana (strain ATCC 22294 / BCRC 22015 / CBS 2517 / CECT 1963 / NBRC 1671 / NRRL Y-8276)</name>
    <name type="common">Yeast</name>
    <name type="synonym">Kluyveromyces africanus</name>
    <dbReference type="NCBI Taxonomy" id="1071382"/>
    <lineage>
        <taxon>Eukaryota</taxon>
        <taxon>Fungi</taxon>
        <taxon>Dikarya</taxon>
        <taxon>Ascomycota</taxon>
        <taxon>Saccharomycotina</taxon>
        <taxon>Saccharomycetes</taxon>
        <taxon>Saccharomycetales</taxon>
        <taxon>Saccharomycetaceae</taxon>
        <taxon>Kazachstania</taxon>
    </lineage>
</organism>
<evidence type="ECO:0000259" key="2">
    <source>
        <dbReference type="SMART" id="SM01327"/>
    </source>
</evidence>
<evidence type="ECO:0000313" key="4">
    <source>
        <dbReference type="Proteomes" id="UP000005220"/>
    </source>
</evidence>
<dbReference type="PANTHER" id="PTHR28089:SF1">
    <property type="entry name" value="PROTEIN ZDS1-RELATED"/>
    <property type="match status" value="1"/>
</dbReference>
<feature type="compositionally biased region" description="Low complexity" evidence="1">
    <location>
        <begin position="678"/>
        <end position="696"/>
    </location>
</feature>
<feature type="domain" description="Protein Zds1 C-terminal" evidence="2">
    <location>
        <begin position="782"/>
        <end position="834"/>
    </location>
</feature>
<dbReference type="GO" id="GO:0005934">
    <property type="term" value="C:cellular bud tip"/>
    <property type="evidence" value="ECO:0007669"/>
    <property type="project" value="EnsemblFungi"/>
</dbReference>
<dbReference type="RefSeq" id="XP_003954848.1">
    <property type="nucleotide sequence ID" value="XM_003954799.1"/>
</dbReference>
<dbReference type="eggNOG" id="ENOG502RC08">
    <property type="taxonomic scope" value="Eukaryota"/>
</dbReference>
<feature type="compositionally biased region" description="Polar residues" evidence="1">
    <location>
        <begin position="465"/>
        <end position="488"/>
    </location>
</feature>
<dbReference type="Pfam" id="PF08632">
    <property type="entry name" value="Zds_C"/>
    <property type="match status" value="1"/>
</dbReference>
<feature type="compositionally biased region" description="Basic and acidic residues" evidence="1">
    <location>
        <begin position="632"/>
        <end position="661"/>
    </location>
</feature>
<dbReference type="InParanoid" id="H2AMW3"/>
<dbReference type="STRING" id="1071382.H2AMW3"/>
<feature type="compositionally biased region" description="Polar residues" evidence="1">
    <location>
        <begin position="388"/>
        <end position="410"/>
    </location>
</feature>
<feature type="region of interest" description="Disordered" evidence="1">
    <location>
        <begin position="462"/>
        <end position="496"/>
    </location>
</feature>
<accession>H2AMW3</accession>
<dbReference type="FunCoup" id="H2AMW3">
    <property type="interactions" value="208"/>
</dbReference>
<dbReference type="AlphaFoldDB" id="H2AMW3"/>
<dbReference type="SMART" id="SM01327">
    <property type="entry name" value="Zds_C"/>
    <property type="match status" value="1"/>
</dbReference>
<evidence type="ECO:0000313" key="3">
    <source>
        <dbReference type="EMBL" id="CCF55713.1"/>
    </source>
</evidence>
<dbReference type="InterPro" id="IPR040206">
    <property type="entry name" value="Zds1/2"/>
</dbReference>
<feature type="region of interest" description="Disordered" evidence="1">
    <location>
        <begin position="80"/>
        <end position="184"/>
    </location>
</feature>
<keyword evidence="4" id="KW-1185">Reference proteome</keyword>
<feature type="compositionally biased region" description="Polar residues" evidence="1">
    <location>
        <begin position="89"/>
        <end position="103"/>
    </location>
</feature>
<feature type="region of interest" description="Disordered" evidence="1">
    <location>
        <begin position="632"/>
        <end position="742"/>
    </location>
</feature>
<dbReference type="GO" id="GO:0032880">
    <property type="term" value="P:regulation of protein localization"/>
    <property type="evidence" value="ECO:0007669"/>
    <property type="project" value="EnsemblFungi"/>
</dbReference>
<feature type="compositionally biased region" description="Basic and acidic residues" evidence="1">
    <location>
        <begin position="222"/>
        <end position="240"/>
    </location>
</feature>